<accession>A0A419SLS5</accession>
<sequence>MPNEEIELQRLLHVTSFNLNELGYFESNVVAEKNETLNEKKYGASEHSRLNLTWSYDELQKHVKHAKIEVKWVQNEETYKETIIARFNN</sequence>
<comment type="caution">
    <text evidence="1">The sequence shown here is derived from an EMBL/GenBank/DDBJ whole genome shotgun (WGS) entry which is preliminary data.</text>
</comment>
<dbReference type="Proteomes" id="UP000284219">
    <property type="component" value="Unassembled WGS sequence"/>
</dbReference>
<gene>
    <name evidence="1" type="ORF">BEP19_04065</name>
</gene>
<evidence type="ECO:0000313" key="1">
    <source>
        <dbReference type="EMBL" id="RKD25011.1"/>
    </source>
</evidence>
<name>A0A419SLS5_9BACL</name>
<reference evidence="1 2" key="1">
    <citation type="submission" date="2016-08" db="EMBL/GenBank/DDBJ databases">
        <title>Novel Firmicute Genomes.</title>
        <authorList>
            <person name="Poppleton D.I."/>
            <person name="Gribaldo S."/>
        </authorList>
    </citation>
    <scope>NUCLEOTIDE SEQUENCE [LARGE SCALE GENOMIC DNA]</scope>
    <source>
        <strain evidence="1 2">RAOx-1</strain>
    </source>
</reference>
<organism evidence="1 2">
    <name type="scientific">Ammoniphilus oxalaticus</name>
    <dbReference type="NCBI Taxonomy" id="66863"/>
    <lineage>
        <taxon>Bacteria</taxon>
        <taxon>Bacillati</taxon>
        <taxon>Bacillota</taxon>
        <taxon>Bacilli</taxon>
        <taxon>Bacillales</taxon>
        <taxon>Paenibacillaceae</taxon>
        <taxon>Aneurinibacillus group</taxon>
        <taxon>Ammoniphilus</taxon>
    </lineage>
</organism>
<dbReference type="RefSeq" id="WP_120188830.1">
    <property type="nucleotide sequence ID" value="NZ_MCHY01000007.1"/>
</dbReference>
<keyword evidence="2" id="KW-1185">Reference proteome</keyword>
<dbReference type="EMBL" id="MCHY01000007">
    <property type="protein sequence ID" value="RKD25011.1"/>
    <property type="molecule type" value="Genomic_DNA"/>
</dbReference>
<protein>
    <submittedName>
        <fullName evidence="1">Uncharacterized protein</fullName>
    </submittedName>
</protein>
<evidence type="ECO:0000313" key="2">
    <source>
        <dbReference type="Proteomes" id="UP000284219"/>
    </source>
</evidence>
<dbReference type="AlphaFoldDB" id="A0A419SLS5"/>
<proteinExistence type="predicted"/>